<feature type="signal peptide" evidence="1">
    <location>
        <begin position="1"/>
        <end position="24"/>
    </location>
</feature>
<keyword evidence="4" id="KW-1185">Reference proteome</keyword>
<evidence type="ECO:0000313" key="4">
    <source>
        <dbReference type="Proteomes" id="UP001172054"/>
    </source>
</evidence>
<evidence type="ECO:0000256" key="1">
    <source>
        <dbReference type="SAM" id="SignalP"/>
    </source>
</evidence>
<dbReference type="EMBL" id="JAUJWW010000002">
    <property type="protein sequence ID" value="MDN7227161.1"/>
    <property type="molecule type" value="Genomic_DNA"/>
</dbReference>
<comment type="caution">
    <text evidence="3">The sequence shown here is derived from an EMBL/GenBank/DDBJ whole genome shotgun (WGS) entry which is preliminary data.</text>
</comment>
<dbReference type="PROSITE" id="PS51257">
    <property type="entry name" value="PROKAR_LIPOPROTEIN"/>
    <property type="match status" value="1"/>
</dbReference>
<feature type="chain" id="PRO_5045565787" evidence="1">
    <location>
        <begin position="25"/>
        <end position="338"/>
    </location>
</feature>
<name>A0ABT8MQM0_9BACL</name>
<organism evidence="3 4">
    <name type="scientific">Planococcus liqunii</name>
    <dbReference type="NCBI Taxonomy" id="3058394"/>
    <lineage>
        <taxon>Bacteria</taxon>
        <taxon>Bacillati</taxon>
        <taxon>Bacillota</taxon>
        <taxon>Bacilli</taxon>
        <taxon>Bacillales</taxon>
        <taxon>Caryophanaceae</taxon>
        <taxon>Planococcus</taxon>
    </lineage>
</organism>
<feature type="domain" description="DUF2268" evidence="2">
    <location>
        <begin position="141"/>
        <end position="333"/>
    </location>
</feature>
<accession>A0ABT8MQM0</accession>
<dbReference type="Pfam" id="PF10026">
    <property type="entry name" value="DUF2268"/>
    <property type="match status" value="1"/>
</dbReference>
<dbReference type="GO" id="GO:0006508">
    <property type="term" value="P:proteolysis"/>
    <property type="evidence" value="ECO:0007669"/>
    <property type="project" value="UniProtKB-KW"/>
</dbReference>
<keyword evidence="3" id="KW-0645">Protease</keyword>
<evidence type="ECO:0000259" key="2">
    <source>
        <dbReference type="Pfam" id="PF10026"/>
    </source>
</evidence>
<keyword evidence="3" id="KW-0378">Hydrolase</keyword>
<dbReference type="InterPro" id="IPR018728">
    <property type="entry name" value="DUF2268"/>
</dbReference>
<sequence>MNDILKGKVLLIISLLIAFLSACSEEVATTDDSAATAEMTQTEQNEPVPIIEPTVLKVNEQKFKVFSYYQAFSRYAELAKKNPDSLEETYAQAVTQPFRKNAFGEGKGIQYMNYWFFTPPKDIIPLQSELQALSDREIPLHTAIEEALKKSAETLPGSDKTVHIFPANPAYTHGKTQELNIQGVALDKDVIALFVTSTLLEKDLQHIVSHEYFHMIDMEKGTGDNLASATLLESAVMEGKAEAFAMMNYPESKLDWISKADEKITEKTKTMFLKDKDSAEIEVWNDFYYGNAVAEVPPFASHIIGYDIMQKFLRQHPDMPVEEWLELTAEEILTGSGY</sequence>
<evidence type="ECO:0000313" key="3">
    <source>
        <dbReference type="EMBL" id="MDN7227161.1"/>
    </source>
</evidence>
<reference evidence="3 4" key="1">
    <citation type="submission" date="2023-06" db="EMBL/GenBank/DDBJ databases">
        <title>Novel species in genus Planococcus.</title>
        <authorList>
            <person name="Ning S."/>
        </authorList>
    </citation>
    <scope>NUCLEOTIDE SEQUENCE [LARGE SCALE GENOMIC DNA]</scope>
    <source>
        <strain evidence="3 4">N064</strain>
    </source>
</reference>
<proteinExistence type="predicted"/>
<dbReference type="Proteomes" id="UP001172054">
    <property type="component" value="Unassembled WGS sequence"/>
</dbReference>
<gene>
    <name evidence="3" type="ORF">QWY15_07585</name>
</gene>
<dbReference type="GO" id="GO:0008233">
    <property type="term" value="F:peptidase activity"/>
    <property type="evidence" value="ECO:0007669"/>
    <property type="project" value="UniProtKB-KW"/>
</dbReference>
<protein>
    <submittedName>
        <fullName evidence="3">DUF2268 domain-containing putative Zn-dependent protease</fullName>
    </submittedName>
</protein>
<keyword evidence="1" id="KW-0732">Signal</keyword>
<dbReference type="RefSeq" id="WP_301725936.1">
    <property type="nucleotide sequence ID" value="NZ_JAUJWW010000002.1"/>
</dbReference>